<name>A0A1H6AJS1_9EURY</name>
<dbReference type="EMBL" id="FNVN01000003">
    <property type="protein sequence ID" value="SEG48255.1"/>
    <property type="molecule type" value="Genomic_DNA"/>
</dbReference>
<dbReference type="SUPFAM" id="SSF54909">
    <property type="entry name" value="Dimeric alpha+beta barrel"/>
    <property type="match status" value="1"/>
</dbReference>
<organism evidence="3 4">
    <name type="scientific">Halobellus limi</name>
    <dbReference type="NCBI Taxonomy" id="699433"/>
    <lineage>
        <taxon>Archaea</taxon>
        <taxon>Methanobacteriati</taxon>
        <taxon>Methanobacteriota</taxon>
        <taxon>Stenosarchaea group</taxon>
        <taxon>Halobacteria</taxon>
        <taxon>Halobacteriales</taxon>
        <taxon>Haloferacaceae</taxon>
        <taxon>Halobellus</taxon>
    </lineage>
</organism>
<evidence type="ECO:0000313" key="5">
    <source>
        <dbReference type="Proteomes" id="UP000296733"/>
    </source>
</evidence>
<dbReference type="GeneID" id="39858017"/>
<dbReference type="InterPro" id="IPR011008">
    <property type="entry name" value="Dimeric_a/b-barrel"/>
</dbReference>
<dbReference type="EMBL" id="CP031311">
    <property type="protein sequence ID" value="QCC47600.1"/>
    <property type="molecule type" value="Genomic_DNA"/>
</dbReference>
<dbReference type="OrthoDB" id="327172at2157"/>
<evidence type="ECO:0000313" key="2">
    <source>
        <dbReference type="EMBL" id="QCC47600.1"/>
    </source>
</evidence>
<dbReference type="RefSeq" id="WP_103992045.1">
    <property type="nucleotide sequence ID" value="NZ_CP031311.1"/>
</dbReference>
<sequence>MKIQHAFTLAQAAVRSVRYFLAGDVRFPHDRLGYVLELQDGDRFSVYRETALRAARADAVEEPAVLVFRIDVTQREAASGLREVLFAPVANVATPFFLGLPGFRRKLWLAGEQSGAYLELYEWDSSADAERFVDVLEALLAPLDSLGSTTFEVVEEATVEEYVAARPLAWQGTASVGRQSAGDGQRSVRFALLALALVAAGYAVWRFCSRRGRIARSSEEA</sequence>
<evidence type="ECO:0000256" key="1">
    <source>
        <dbReference type="SAM" id="Phobius"/>
    </source>
</evidence>
<reference evidence="3 4" key="1">
    <citation type="submission" date="2016-10" db="EMBL/GenBank/DDBJ databases">
        <authorList>
            <person name="de Groot N.N."/>
        </authorList>
    </citation>
    <scope>NUCLEOTIDE SEQUENCE [LARGE SCALE GENOMIC DNA]</scope>
    <source>
        <strain evidence="3 4">CGMCC 1.10331</strain>
    </source>
</reference>
<reference evidence="2 5" key="2">
    <citation type="journal article" date="2019" name="Nat. Commun.">
        <title>A new type of DNA phosphorothioation-based antiviral system in archaea.</title>
        <authorList>
            <person name="Xiong L."/>
            <person name="Liu S."/>
            <person name="Chen S."/>
            <person name="Xiao Y."/>
            <person name="Zhu B."/>
            <person name="Gao Y."/>
            <person name="Zhang Y."/>
            <person name="Chen B."/>
            <person name="Luo J."/>
            <person name="Deng Z."/>
            <person name="Chen X."/>
            <person name="Wang L."/>
            <person name="Chen S."/>
        </authorList>
    </citation>
    <scope>NUCLEOTIDE SEQUENCE [LARGE SCALE GENOMIC DNA]</scope>
    <source>
        <strain evidence="2 5">CGMCC 1.10331</strain>
    </source>
</reference>
<gene>
    <name evidence="2" type="ORF">DV707_07975</name>
    <name evidence="3" type="ORF">SAMN04488133_2337</name>
</gene>
<feature type="transmembrane region" description="Helical" evidence="1">
    <location>
        <begin position="188"/>
        <end position="208"/>
    </location>
</feature>
<dbReference type="Gene3D" id="3.30.70.100">
    <property type="match status" value="1"/>
</dbReference>
<evidence type="ECO:0000313" key="3">
    <source>
        <dbReference type="EMBL" id="SEG48255.1"/>
    </source>
</evidence>
<keyword evidence="1" id="KW-1133">Transmembrane helix</keyword>
<dbReference type="AlphaFoldDB" id="A0A1H6AJS1"/>
<proteinExistence type="predicted"/>
<dbReference type="Proteomes" id="UP000296733">
    <property type="component" value="Chromosome"/>
</dbReference>
<dbReference type="KEGG" id="hlm:DV707_07975"/>
<protein>
    <submittedName>
        <fullName evidence="3">Uncharacterized protein</fullName>
    </submittedName>
</protein>
<keyword evidence="1" id="KW-0472">Membrane</keyword>
<accession>A0A1H6AJS1</accession>
<dbReference type="Proteomes" id="UP000236740">
    <property type="component" value="Unassembled WGS sequence"/>
</dbReference>
<keyword evidence="1" id="KW-0812">Transmembrane</keyword>
<evidence type="ECO:0000313" key="4">
    <source>
        <dbReference type="Proteomes" id="UP000236740"/>
    </source>
</evidence>
<keyword evidence="4" id="KW-1185">Reference proteome</keyword>